<dbReference type="EMBL" id="CAFAAL010000106">
    <property type="protein sequence ID" value="CAB4809903.1"/>
    <property type="molecule type" value="Genomic_DNA"/>
</dbReference>
<dbReference type="SUPFAM" id="SSF53187">
    <property type="entry name" value="Zn-dependent exopeptidases"/>
    <property type="match status" value="1"/>
</dbReference>
<name>A0A6J6YNS5_9ZZZZ</name>
<protein>
    <submittedName>
        <fullName evidence="1">Unannotated protein</fullName>
    </submittedName>
</protein>
<gene>
    <name evidence="1" type="ORF">UFOPK3004_01166</name>
</gene>
<dbReference type="Gene3D" id="3.40.630.10">
    <property type="entry name" value="Zn peptidases"/>
    <property type="match status" value="1"/>
</dbReference>
<evidence type="ECO:0000313" key="1">
    <source>
        <dbReference type="EMBL" id="CAB4809903.1"/>
    </source>
</evidence>
<sequence length="54" mass="6045">MARSIPTVMIFSSSIAGLSHTKEEDTSDEHLYMAVDAFNRTCRRAIQLMVDGKL</sequence>
<proteinExistence type="predicted"/>
<reference evidence="1" key="1">
    <citation type="submission" date="2020-05" db="EMBL/GenBank/DDBJ databases">
        <authorList>
            <person name="Chiriac C."/>
            <person name="Salcher M."/>
            <person name="Ghai R."/>
            <person name="Kavagutti S V."/>
        </authorList>
    </citation>
    <scope>NUCLEOTIDE SEQUENCE</scope>
</reference>
<organism evidence="1">
    <name type="scientific">freshwater metagenome</name>
    <dbReference type="NCBI Taxonomy" id="449393"/>
    <lineage>
        <taxon>unclassified sequences</taxon>
        <taxon>metagenomes</taxon>
        <taxon>ecological metagenomes</taxon>
    </lineage>
</organism>
<dbReference type="AlphaFoldDB" id="A0A6J6YNS5"/>
<accession>A0A6J6YNS5</accession>